<feature type="compositionally biased region" description="Acidic residues" evidence="4">
    <location>
        <begin position="605"/>
        <end position="621"/>
    </location>
</feature>
<evidence type="ECO:0000256" key="1">
    <source>
        <dbReference type="ARBA" id="ARBA00022574"/>
    </source>
</evidence>
<reference evidence="5" key="1">
    <citation type="submission" date="2023-10" db="EMBL/GenBank/DDBJ databases">
        <title>Genome assemblies of two species of porcelain crab, Petrolisthes cinctipes and Petrolisthes manimaculis (Anomura: Porcellanidae).</title>
        <authorList>
            <person name="Angst P."/>
        </authorList>
    </citation>
    <scope>NUCLEOTIDE SEQUENCE</scope>
    <source>
        <strain evidence="5">PB745_01</strain>
        <tissue evidence="5">Gill</tissue>
    </source>
</reference>
<dbReference type="InterPro" id="IPR036322">
    <property type="entry name" value="WD40_repeat_dom_sf"/>
</dbReference>
<protein>
    <submittedName>
        <fullName evidence="5">Uncharacterized protein</fullName>
    </submittedName>
</protein>
<keyword evidence="6" id="KW-1185">Reference proteome</keyword>
<evidence type="ECO:0000313" key="6">
    <source>
        <dbReference type="Proteomes" id="UP001286313"/>
    </source>
</evidence>
<gene>
    <name evidence="5" type="ORF">Pcinc_037618</name>
</gene>
<evidence type="ECO:0000256" key="4">
    <source>
        <dbReference type="SAM" id="MobiDB-lite"/>
    </source>
</evidence>
<dbReference type="PROSITE" id="PS50082">
    <property type="entry name" value="WD_REPEATS_2"/>
    <property type="match status" value="1"/>
</dbReference>
<feature type="compositionally biased region" description="Polar residues" evidence="4">
    <location>
        <begin position="194"/>
        <end position="203"/>
    </location>
</feature>
<evidence type="ECO:0000313" key="5">
    <source>
        <dbReference type="EMBL" id="KAK3856014.1"/>
    </source>
</evidence>
<feature type="compositionally biased region" description="Polar residues" evidence="4">
    <location>
        <begin position="169"/>
        <end position="179"/>
    </location>
</feature>
<keyword evidence="1 3" id="KW-0853">WD repeat</keyword>
<dbReference type="Pfam" id="PF00400">
    <property type="entry name" value="WD40"/>
    <property type="match status" value="1"/>
</dbReference>
<feature type="compositionally biased region" description="Basic and acidic residues" evidence="4">
    <location>
        <begin position="58"/>
        <end position="72"/>
    </location>
</feature>
<dbReference type="SUPFAM" id="SSF50978">
    <property type="entry name" value="WD40 repeat-like"/>
    <property type="match status" value="1"/>
</dbReference>
<keyword evidence="2" id="KW-0677">Repeat</keyword>
<feature type="compositionally biased region" description="Acidic residues" evidence="4">
    <location>
        <begin position="92"/>
        <end position="102"/>
    </location>
</feature>
<dbReference type="PROSITE" id="PS50294">
    <property type="entry name" value="WD_REPEATS_REGION"/>
    <property type="match status" value="1"/>
</dbReference>
<sequence>MEGQRQLSPEDKVIRRIRKKLRQIEHLELLDRELNDEELLKICQKEELREELQKLLKEHRPDEADIMKRPGDSQDTLGGTKKAKSGGISNSEDNDSCPDTEMGEGHYSDSEDTPSSTVPPSPPHSSGTTSLLASDIISKPLKTTPQSSDVASQPVTTTPQSSKTKTQPIKTSPQSNTKLPQPDPVPSQPDSTTAHGSTPSPSAEGNKKQATKSKKEAKTDSKNQSKPEPVKKSGKGAAEVPKKEKSPWKDEIFDVYTIEGHNDIVLAVDCTEEYILSGSRDTTVRVWRVGSRVEERSLRGHTASVTSVAFLPTSLTSAILDKCEADEELILSRMSSSRRVLSVSGGLDCTLKVWDVVSGDNLGSIYTYNGITCMGCGSWGVVSGTEGGRLEFWSLVTRQRTAYVDAFQSQVSTVWVNGNEIYAGSEEGEVGVWKVTLEGSFPTTVYFMEPESSSYVPLRHLATLVVSQGKCYLGDSGPNIKVLAWRRNCITKLVNHIGEVGLTDSLAVATNGDILAASYFVDSGCPSINVRDSSGQYKYTLVDGGEGRYLAMSTAPGIIVTGGHKLKVWIHRQGRTSPRKAKGSKSKVVRPTVLRKLSAPAVDSGSEEDTDWASSSEDEEEDRRRLMAAAGKEMNSSDGDGDGKWWCNVL</sequence>
<feature type="region of interest" description="Disordered" evidence="4">
    <location>
        <begin position="598"/>
        <end position="650"/>
    </location>
</feature>
<feature type="compositionally biased region" description="Polar residues" evidence="4">
    <location>
        <begin position="141"/>
        <end position="151"/>
    </location>
</feature>
<name>A0AAE1BVM1_PETCI</name>
<feature type="compositionally biased region" description="Low complexity" evidence="4">
    <location>
        <begin position="152"/>
        <end position="168"/>
    </location>
</feature>
<accession>A0AAE1BVM1</accession>
<dbReference type="EMBL" id="JAWQEG010006011">
    <property type="protein sequence ID" value="KAK3856014.1"/>
    <property type="molecule type" value="Genomic_DNA"/>
</dbReference>
<dbReference type="PANTHER" id="PTHR22847">
    <property type="entry name" value="WD40 REPEAT PROTEIN"/>
    <property type="match status" value="1"/>
</dbReference>
<dbReference type="InterPro" id="IPR015943">
    <property type="entry name" value="WD40/YVTN_repeat-like_dom_sf"/>
</dbReference>
<feature type="compositionally biased region" description="Basic and acidic residues" evidence="4">
    <location>
        <begin position="213"/>
        <end position="231"/>
    </location>
</feature>
<comment type="caution">
    <text evidence="5">The sequence shown here is derived from an EMBL/GenBank/DDBJ whole genome shotgun (WGS) entry which is preliminary data.</text>
</comment>
<dbReference type="Proteomes" id="UP001286313">
    <property type="component" value="Unassembled WGS sequence"/>
</dbReference>
<dbReference type="Gene3D" id="2.130.10.10">
    <property type="entry name" value="YVTN repeat-like/Quinoprotein amine dehydrogenase"/>
    <property type="match status" value="2"/>
</dbReference>
<feature type="region of interest" description="Disordered" evidence="4">
    <location>
        <begin position="58"/>
        <end position="246"/>
    </location>
</feature>
<evidence type="ECO:0000256" key="3">
    <source>
        <dbReference type="PROSITE-ProRule" id="PRU00221"/>
    </source>
</evidence>
<dbReference type="PANTHER" id="PTHR22847:SF722">
    <property type="entry name" value="NOVEL PROTEIN"/>
    <property type="match status" value="1"/>
</dbReference>
<proteinExistence type="predicted"/>
<dbReference type="AlphaFoldDB" id="A0AAE1BVM1"/>
<evidence type="ECO:0000256" key="2">
    <source>
        <dbReference type="ARBA" id="ARBA00022737"/>
    </source>
</evidence>
<feature type="repeat" description="WD" evidence="3">
    <location>
        <begin position="258"/>
        <end position="297"/>
    </location>
</feature>
<dbReference type="SMART" id="SM00320">
    <property type="entry name" value="WD40"/>
    <property type="match status" value="4"/>
</dbReference>
<organism evidence="5 6">
    <name type="scientific">Petrolisthes cinctipes</name>
    <name type="common">Flat porcelain crab</name>
    <dbReference type="NCBI Taxonomy" id="88211"/>
    <lineage>
        <taxon>Eukaryota</taxon>
        <taxon>Metazoa</taxon>
        <taxon>Ecdysozoa</taxon>
        <taxon>Arthropoda</taxon>
        <taxon>Crustacea</taxon>
        <taxon>Multicrustacea</taxon>
        <taxon>Malacostraca</taxon>
        <taxon>Eumalacostraca</taxon>
        <taxon>Eucarida</taxon>
        <taxon>Decapoda</taxon>
        <taxon>Pleocyemata</taxon>
        <taxon>Anomura</taxon>
        <taxon>Galatheoidea</taxon>
        <taxon>Porcellanidae</taxon>
        <taxon>Petrolisthes</taxon>
    </lineage>
</organism>
<dbReference type="InterPro" id="IPR001680">
    <property type="entry name" value="WD40_rpt"/>
</dbReference>